<reference evidence="1 2" key="1">
    <citation type="journal article" date="2011" name="Stand. Genomic Sci.">
        <title>Non-contiguous finished genome sequence and contextual data of the filamentous soil bacterium Ktedonobacter racemifer type strain (SOSP1-21).</title>
        <authorList>
            <person name="Chang Y.J."/>
            <person name="Land M."/>
            <person name="Hauser L."/>
            <person name="Chertkov O."/>
            <person name="Del Rio T.G."/>
            <person name="Nolan M."/>
            <person name="Copeland A."/>
            <person name="Tice H."/>
            <person name="Cheng J.F."/>
            <person name="Lucas S."/>
            <person name="Han C."/>
            <person name="Goodwin L."/>
            <person name="Pitluck S."/>
            <person name="Ivanova N."/>
            <person name="Ovchinikova G."/>
            <person name="Pati A."/>
            <person name="Chen A."/>
            <person name="Palaniappan K."/>
            <person name="Mavromatis K."/>
            <person name="Liolios K."/>
            <person name="Brettin T."/>
            <person name="Fiebig A."/>
            <person name="Rohde M."/>
            <person name="Abt B."/>
            <person name="Goker M."/>
            <person name="Detter J.C."/>
            <person name="Woyke T."/>
            <person name="Bristow J."/>
            <person name="Eisen J.A."/>
            <person name="Markowitz V."/>
            <person name="Hugenholtz P."/>
            <person name="Kyrpides N.C."/>
            <person name="Klenk H.P."/>
            <person name="Lapidus A."/>
        </authorList>
    </citation>
    <scope>NUCLEOTIDE SEQUENCE [LARGE SCALE GENOMIC DNA]</scope>
    <source>
        <strain evidence="2">DSM 44963</strain>
    </source>
</reference>
<dbReference type="AlphaFoldDB" id="D6TPX3"/>
<dbReference type="RefSeq" id="WP_007912829.1">
    <property type="nucleotide sequence ID" value="NZ_ADVG01000002.1"/>
</dbReference>
<organism evidence="1 2">
    <name type="scientific">Ktedonobacter racemifer DSM 44963</name>
    <dbReference type="NCBI Taxonomy" id="485913"/>
    <lineage>
        <taxon>Bacteria</taxon>
        <taxon>Bacillati</taxon>
        <taxon>Chloroflexota</taxon>
        <taxon>Ktedonobacteria</taxon>
        <taxon>Ktedonobacterales</taxon>
        <taxon>Ktedonobacteraceae</taxon>
        <taxon>Ktedonobacter</taxon>
    </lineage>
</organism>
<dbReference type="InParanoid" id="D6TPX3"/>
<evidence type="ECO:0000313" key="2">
    <source>
        <dbReference type="Proteomes" id="UP000004508"/>
    </source>
</evidence>
<dbReference type="Proteomes" id="UP000004508">
    <property type="component" value="Unassembled WGS sequence"/>
</dbReference>
<evidence type="ECO:0000313" key="1">
    <source>
        <dbReference type="EMBL" id="EFH87558.1"/>
    </source>
</evidence>
<dbReference type="EMBL" id="ADVG01000002">
    <property type="protein sequence ID" value="EFH87558.1"/>
    <property type="molecule type" value="Genomic_DNA"/>
</dbReference>
<gene>
    <name evidence="1" type="ORF">Krac_8893</name>
</gene>
<accession>D6TPX3</accession>
<name>D6TPX3_KTERA</name>
<protein>
    <submittedName>
        <fullName evidence="1">Uncharacterized protein</fullName>
    </submittedName>
</protein>
<comment type="caution">
    <text evidence="1">The sequence shown here is derived from an EMBL/GenBank/DDBJ whole genome shotgun (WGS) entry which is preliminary data.</text>
</comment>
<proteinExistence type="predicted"/>
<keyword evidence="2" id="KW-1185">Reference proteome</keyword>
<sequence>MSTNYTQPLSIPILGMTPRPAYPANKNGQSNLENWRKFIVRQARAKYDKSLIQGVGPKTEFKVTMQFRLTKANFGADLDNLVKPVQDSLFTHRSLKFQAVFENYPHSRPISEYVNDNQSSLWKRSLILISSITATWGISIVL</sequence>